<evidence type="ECO:0000313" key="1">
    <source>
        <dbReference type="EMBL" id="CRK94593.1"/>
    </source>
</evidence>
<reference evidence="1 2" key="1">
    <citation type="submission" date="2015-04" db="EMBL/GenBank/DDBJ databases">
        <authorList>
            <person name="Syromyatnikov M.Y."/>
            <person name="Popov V.N."/>
        </authorList>
    </citation>
    <scope>NUCLEOTIDE SEQUENCE [LARGE SCALE GENOMIC DNA]</scope>
</reference>
<keyword evidence="2" id="KW-1185">Reference proteome</keyword>
<gene>
    <name evidence="1" type="ORF">CLUMA_CG008093</name>
</gene>
<accession>A0A1J1I860</accession>
<organism evidence="1 2">
    <name type="scientific">Clunio marinus</name>
    <dbReference type="NCBI Taxonomy" id="568069"/>
    <lineage>
        <taxon>Eukaryota</taxon>
        <taxon>Metazoa</taxon>
        <taxon>Ecdysozoa</taxon>
        <taxon>Arthropoda</taxon>
        <taxon>Hexapoda</taxon>
        <taxon>Insecta</taxon>
        <taxon>Pterygota</taxon>
        <taxon>Neoptera</taxon>
        <taxon>Endopterygota</taxon>
        <taxon>Diptera</taxon>
        <taxon>Nematocera</taxon>
        <taxon>Chironomoidea</taxon>
        <taxon>Chironomidae</taxon>
        <taxon>Clunio</taxon>
    </lineage>
</organism>
<evidence type="ECO:0000313" key="2">
    <source>
        <dbReference type="Proteomes" id="UP000183832"/>
    </source>
</evidence>
<dbReference type="EMBL" id="CVRI01000039">
    <property type="protein sequence ID" value="CRK94593.1"/>
    <property type="molecule type" value="Genomic_DNA"/>
</dbReference>
<sequence length="122" mass="14792">MRLSYQHFLMWRVKVSNPDSQKSSWKSKQLSFSDKKIFFNQPQDERIHNANEVTFNITEFIILLLNMESRNNRKEIFNHHAFRITRIKFYSKVNRSTKNNLKKSEKNKTLEESLETLKLRVK</sequence>
<dbReference type="AlphaFoldDB" id="A0A1J1I860"/>
<name>A0A1J1I860_9DIPT</name>
<dbReference type="Proteomes" id="UP000183832">
    <property type="component" value="Unassembled WGS sequence"/>
</dbReference>
<protein>
    <submittedName>
        <fullName evidence="1">CLUMA_CG008093, isoform A</fullName>
    </submittedName>
</protein>
<proteinExistence type="predicted"/>